<feature type="region of interest" description="Disordered" evidence="2">
    <location>
        <begin position="483"/>
        <end position="551"/>
    </location>
</feature>
<name>A0A1C7MQ26_GRIFR</name>
<evidence type="ECO:0000313" key="4">
    <source>
        <dbReference type="Proteomes" id="UP000092993"/>
    </source>
</evidence>
<dbReference type="AlphaFoldDB" id="A0A1C7MQ26"/>
<gene>
    <name evidence="3" type="ORF">A0H81_00303</name>
</gene>
<feature type="region of interest" description="Disordered" evidence="2">
    <location>
        <begin position="170"/>
        <end position="348"/>
    </location>
</feature>
<sequence>MHLHLLSHNLPSNPNSNVHGHLSDDLDVTVGRRRGRRTSSGLKLDGEGVQNEADRLGEPTLGRRTSSKASINSSLSAVPSTPRIGRRPSVAGTPTVRPPLRQRTLSIASSHSLQAGSSSAISDISNSNALTFHGLLRDTSQSGLEKILQSRLVETFLTITLPTIPLLQSQSAPNGVHHDHTDHADDFIPSRVSTPTIKTSREKALSVSSPKPGSSSCSKTLPRRSTITAGSNNPSPSKATTPAKRNAPSTPSGLARSSLSGALPKSASVTSLPNGKTVRSPASPSPTPHKQRSPIPSSFSATQVSSPSISVQPSVSGQGASTPSSSTSGSHDEFPSTPDHISAIHWPSTNPSFQLDARNGFEFAPGADLSGSKMRVEVWGRSAWASTPGKRFDSGKGNVEIEKSNRSTDGVDAKGKGKEKQRDDENCQMAEWKMLEGWDVDLADLVLLPEDLACHPSHLPSNSLLITLSPPGRTFYLPLPSHFSRTSSRAHSPSGGYNSDPESEIRKARTSGEVAVPTPVMRQTPDRFSISPDTETSIELEEGRSSRRKRKAKTAGWQDLLKLINIQTCIIDTEQSLSDVIREIDKLVVRNETSVLTREVSEREAWVGQLRDDASKVANDSDVLRSRIKARREEIRARREMLALARESYERDLQEEEELEDELTAERRVKFSTFTIKYFQQIV</sequence>
<accession>A0A1C7MQ26</accession>
<feature type="compositionally biased region" description="Polar residues" evidence="2">
    <location>
        <begin position="483"/>
        <end position="497"/>
    </location>
</feature>
<feature type="region of interest" description="Disordered" evidence="2">
    <location>
        <begin position="1"/>
        <end position="100"/>
    </location>
</feature>
<evidence type="ECO:0000256" key="2">
    <source>
        <dbReference type="SAM" id="MobiDB-lite"/>
    </source>
</evidence>
<dbReference type="Proteomes" id="UP000092993">
    <property type="component" value="Unassembled WGS sequence"/>
</dbReference>
<dbReference type="EMBL" id="LUGG01000001">
    <property type="protein sequence ID" value="OBZ78990.1"/>
    <property type="molecule type" value="Genomic_DNA"/>
</dbReference>
<feature type="compositionally biased region" description="Low complexity" evidence="2">
    <location>
        <begin position="252"/>
        <end position="263"/>
    </location>
</feature>
<dbReference type="STRING" id="5627.A0A1C7MQ26"/>
<feature type="compositionally biased region" description="Low complexity" evidence="2">
    <location>
        <begin position="206"/>
        <end position="219"/>
    </location>
</feature>
<feature type="coiled-coil region" evidence="1">
    <location>
        <begin position="632"/>
        <end position="669"/>
    </location>
</feature>
<organism evidence="3 4">
    <name type="scientific">Grifola frondosa</name>
    <name type="common">Maitake</name>
    <name type="synonym">Polyporus frondosus</name>
    <dbReference type="NCBI Taxonomy" id="5627"/>
    <lineage>
        <taxon>Eukaryota</taxon>
        <taxon>Fungi</taxon>
        <taxon>Dikarya</taxon>
        <taxon>Basidiomycota</taxon>
        <taxon>Agaricomycotina</taxon>
        <taxon>Agaricomycetes</taxon>
        <taxon>Polyporales</taxon>
        <taxon>Grifolaceae</taxon>
        <taxon>Grifola</taxon>
    </lineage>
</organism>
<feature type="compositionally biased region" description="Basic and acidic residues" evidence="2">
    <location>
        <begin position="176"/>
        <end position="188"/>
    </location>
</feature>
<evidence type="ECO:0000313" key="3">
    <source>
        <dbReference type="EMBL" id="OBZ78990.1"/>
    </source>
</evidence>
<protein>
    <submittedName>
        <fullName evidence="3">Uncharacterized protein</fullName>
    </submittedName>
</protein>
<proteinExistence type="predicted"/>
<comment type="caution">
    <text evidence="3">The sequence shown here is derived from an EMBL/GenBank/DDBJ whole genome shotgun (WGS) entry which is preliminary data.</text>
</comment>
<feature type="compositionally biased region" description="Low complexity" evidence="2">
    <location>
        <begin position="67"/>
        <end position="76"/>
    </location>
</feature>
<reference evidence="3 4" key="1">
    <citation type="submission" date="2016-03" db="EMBL/GenBank/DDBJ databases">
        <title>Whole genome sequencing of Grifola frondosa 9006-11.</title>
        <authorList>
            <person name="Min B."/>
            <person name="Park H."/>
            <person name="Kim J.-G."/>
            <person name="Cho H."/>
            <person name="Oh Y.-L."/>
            <person name="Kong W.-S."/>
            <person name="Choi I.-G."/>
        </authorList>
    </citation>
    <scope>NUCLEOTIDE SEQUENCE [LARGE SCALE GENOMIC DNA]</scope>
    <source>
        <strain evidence="3 4">9006-11</strain>
    </source>
</reference>
<feature type="region of interest" description="Disordered" evidence="2">
    <location>
        <begin position="390"/>
        <end position="425"/>
    </location>
</feature>
<dbReference type="OrthoDB" id="72772at2759"/>
<keyword evidence="4" id="KW-1185">Reference proteome</keyword>
<feature type="compositionally biased region" description="Low complexity" evidence="2">
    <location>
        <begin position="303"/>
        <end position="329"/>
    </location>
</feature>
<feature type="compositionally biased region" description="Polar residues" evidence="2">
    <location>
        <begin position="223"/>
        <end position="240"/>
    </location>
</feature>
<evidence type="ECO:0000256" key="1">
    <source>
        <dbReference type="SAM" id="Coils"/>
    </source>
</evidence>
<feature type="compositionally biased region" description="Low complexity" evidence="2">
    <location>
        <begin position="1"/>
        <end position="17"/>
    </location>
</feature>
<keyword evidence="1" id="KW-0175">Coiled coil</keyword>